<dbReference type="NCBIfam" id="TIGR00396">
    <property type="entry name" value="leuS_bact"/>
    <property type="match status" value="1"/>
</dbReference>
<evidence type="ECO:0000256" key="2">
    <source>
        <dbReference type="ARBA" id="ARBA00022598"/>
    </source>
</evidence>
<evidence type="ECO:0000256" key="7">
    <source>
        <dbReference type="ARBA" id="ARBA00047469"/>
    </source>
</evidence>
<keyword evidence="2 8" id="KW-0436">Ligase</keyword>
<keyword evidence="4 8" id="KW-0067">ATP-binding</keyword>
<dbReference type="EC" id="6.1.1.4" evidence="8"/>
<gene>
    <name evidence="8" type="primary">leuS</name>
    <name evidence="14" type="ORF">A2845_02210</name>
</gene>
<dbReference type="PANTHER" id="PTHR43740:SF2">
    <property type="entry name" value="LEUCINE--TRNA LIGASE, MITOCHONDRIAL"/>
    <property type="match status" value="1"/>
</dbReference>
<evidence type="ECO:0000259" key="10">
    <source>
        <dbReference type="Pfam" id="PF00133"/>
    </source>
</evidence>
<dbReference type="Pfam" id="PF09334">
    <property type="entry name" value="tRNA-synt_1g"/>
    <property type="match status" value="1"/>
</dbReference>
<dbReference type="InterPro" id="IPR025709">
    <property type="entry name" value="Leu_tRNA-synth_edit"/>
</dbReference>
<evidence type="ECO:0000256" key="5">
    <source>
        <dbReference type="ARBA" id="ARBA00022917"/>
    </source>
</evidence>
<feature type="domain" description="Aminoacyl-tRNA synthetase class Ia" evidence="10">
    <location>
        <begin position="441"/>
        <end position="644"/>
    </location>
</feature>
<dbReference type="FunFam" id="3.40.50.620:FF:000056">
    <property type="entry name" value="Leucine--tRNA ligase"/>
    <property type="match status" value="1"/>
</dbReference>
<evidence type="ECO:0000259" key="12">
    <source>
        <dbReference type="Pfam" id="PF09334"/>
    </source>
</evidence>
<dbReference type="InterPro" id="IPR015413">
    <property type="entry name" value="Methionyl/Leucyl_tRNA_Synth"/>
</dbReference>
<evidence type="ECO:0000256" key="6">
    <source>
        <dbReference type="ARBA" id="ARBA00023146"/>
    </source>
</evidence>
<comment type="similarity">
    <text evidence="1 8 9">Belongs to the class-I aminoacyl-tRNA synthetase family.</text>
</comment>
<dbReference type="InterPro" id="IPR013155">
    <property type="entry name" value="M/V/L/I-tRNA-synth_anticd-bd"/>
</dbReference>
<proteinExistence type="inferred from homology"/>
<dbReference type="SUPFAM" id="SSF50677">
    <property type="entry name" value="ValRS/IleRS/LeuRS editing domain"/>
    <property type="match status" value="1"/>
</dbReference>
<evidence type="ECO:0000313" key="15">
    <source>
        <dbReference type="Proteomes" id="UP000177122"/>
    </source>
</evidence>
<dbReference type="GO" id="GO:0005829">
    <property type="term" value="C:cytosol"/>
    <property type="evidence" value="ECO:0007669"/>
    <property type="project" value="TreeGrafter"/>
</dbReference>
<dbReference type="PRINTS" id="PR00985">
    <property type="entry name" value="TRNASYNTHLEU"/>
</dbReference>
<dbReference type="Pfam" id="PF00133">
    <property type="entry name" value="tRNA-synt_1"/>
    <property type="match status" value="1"/>
</dbReference>
<dbReference type="FunFam" id="1.10.730.10:FF:000002">
    <property type="entry name" value="Leucine--tRNA ligase"/>
    <property type="match status" value="1"/>
</dbReference>
<dbReference type="InterPro" id="IPR009008">
    <property type="entry name" value="Val/Leu/Ile-tRNA-synth_edit"/>
</dbReference>
<dbReference type="Gene3D" id="3.10.20.590">
    <property type="match status" value="1"/>
</dbReference>
<dbReference type="Pfam" id="PF08264">
    <property type="entry name" value="Anticodon_1"/>
    <property type="match status" value="1"/>
</dbReference>
<evidence type="ECO:0000256" key="4">
    <source>
        <dbReference type="ARBA" id="ARBA00022840"/>
    </source>
</evidence>
<dbReference type="EMBL" id="MHLI01000015">
    <property type="protein sequence ID" value="OGZ05114.1"/>
    <property type="molecule type" value="Genomic_DNA"/>
</dbReference>
<dbReference type="HAMAP" id="MF_00049_B">
    <property type="entry name" value="Leu_tRNA_synth_B"/>
    <property type="match status" value="1"/>
</dbReference>
<comment type="caution">
    <text evidence="8">Lacks conserved residue(s) required for the propagation of feature annotation.</text>
</comment>
<keyword evidence="6 8" id="KW-0030">Aminoacyl-tRNA synthetase</keyword>
<protein>
    <recommendedName>
        <fullName evidence="8">Leucine--tRNA ligase</fullName>
        <ecNumber evidence="8">6.1.1.4</ecNumber>
    </recommendedName>
    <alternativeName>
        <fullName evidence="8">Leucyl-tRNA synthetase</fullName>
        <shortName evidence="8">LeuRS</shortName>
    </alternativeName>
</protein>
<dbReference type="PANTHER" id="PTHR43740">
    <property type="entry name" value="LEUCYL-TRNA SYNTHETASE"/>
    <property type="match status" value="1"/>
</dbReference>
<evidence type="ECO:0000256" key="1">
    <source>
        <dbReference type="ARBA" id="ARBA00005594"/>
    </source>
</evidence>
<dbReference type="Proteomes" id="UP000177122">
    <property type="component" value="Unassembled WGS sequence"/>
</dbReference>
<sequence length="827" mass="93810">MREYDHKKIEEKWRKEWKQSRLYRTEDGGGKPKCYVLDEFPYPSGEGLHTGHTRIYTASDIYARMKRMQGFNVLHPSGWDAFGLPAEQYAIKNKIHPSISVKKNTERYKEQMDRVGLSYDWDREINTSEPEFYRWTQWIFLKLYEKGLAFESFEPINWCPSCQTGLANEDLEAGLCERCGTAIEKKPMRQWILKITDYAERLLNDLNTLDWPESMKDAQRNWIGKSEGALIHFRINNFDGHVMVFTTRPDTLCGATYLVVSPEHALVDALSPLITNMKDVIAYRTFTAQKTEIDRTADGKEKTGVQLLGVTAINPATNEEMPVFIADYVLGHVGVGAIMAVPAHDTRDYDFAKKFDLPIKAVIWNGDTATKEVVAALKAGHTSVAIESVIHAYEDGIKQHGPYMGSGLLINSGEYNGMNSVDVKMRIIADVGGRPKVTYKLRDWVFSRQRYWGDPIPLIHCKKCGVVPVPENMLPVLLPNVTSYAPTDTGESPLAEIAEWVNTVCPKCEGPGKRETNTMPQWAGSSWYYLRFMDPHNTESLVSPEKEKYWAPVDIYVGGAEHVTRHLIYARFWHKFLFDIGVVSTSEPFKRRCGVGLVLGEGGVKMSKRLGNVINPDDVVERFGADTLRIYEMFMGPFGQAIPWSTENLIGARRFVERIWRLQEKRSDVAVEDKATLILRHQTIKKVTADIEDFAFNTAISQLMIYANHLEKLSSINSDTFKEFVVLLAPFAPYVAEEIWHTLGESDSVHKELWPIFDETKTLSEALAIAVQVNGKLRDTFSIARGAGEDEIVALAGRREGVLKWLEGKEIKKVIYVKDKLVNIVLG</sequence>
<dbReference type="GO" id="GO:0006429">
    <property type="term" value="P:leucyl-tRNA aminoacylation"/>
    <property type="evidence" value="ECO:0007669"/>
    <property type="project" value="UniProtKB-UniRule"/>
</dbReference>
<evidence type="ECO:0000313" key="14">
    <source>
        <dbReference type="EMBL" id="OGZ05114.1"/>
    </source>
</evidence>
<name>A0A1G2CUS5_9BACT</name>
<dbReference type="CDD" id="cd00812">
    <property type="entry name" value="LeuRS_core"/>
    <property type="match status" value="1"/>
</dbReference>
<dbReference type="GO" id="GO:0004823">
    <property type="term" value="F:leucine-tRNA ligase activity"/>
    <property type="evidence" value="ECO:0007669"/>
    <property type="project" value="UniProtKB-UniRule"/>
</dbReference>
<feature type="domain" description="Leucyl-tRNA synthetase editing" evidence="13">
    <location>
        <begin position="220"/>
        <end position="429"/>
    </location>
</feature>
<keyword evidence="8" id="KW-0963">Cytoplasm</keyword>
<accession>A0A1G2CUS5</accession>
<comment type="catalytic activity">
    <reaction evidence="7 8">
        <text>tRNA(Leu) + L-leucine + ATP = L-leucyl-tRNA(Leu) + AMP + diphosphate</text>
        <dbReference type="Rhea" id="RHEA:11688"/>
        <dbReference type="Rhea" id="RHEA-COMP:9613"/>
        <dbReference type="Rhea" id="RHEA-COMP:9622"/>
        <dbReference type="ChEBI" id="CHEBI:30616"/>
        <dbReference type="ChEBI" id="CHEBI:33019"/>
        <dbReference type="ChEBI" id="CHEBI:57427"/>
        <dbReference type="ChEBI" id="CHEBI:78442"/>
        <dbReference type="ChEBI" id="CHEBI:78494"/>
        <dbReference type="ChEBI" id="CHEBI:456215"/>
        <dbReference type="EC" id="6.1.1.4"/>
    </reaction>
</comment>
<dbReference type="AlphaFoldDB" id="A0A1G2CUS5"/>
<evidence type="ECO:0000256" key="9">
    <source>
        <dbReference type="RuleBase" id="RU363039"/>
    </source>
</evidence>
<feature type="binding site" evidence="8">
    <location>
        <position position="608"/>
    </location>
    <ligand>
        <name>ATP</name>
        <dbReference type="ChEBI" id="CHEBI:30616"/>
    </ligand>
</feature>
<organism evidence="14 15">
    <name type="scientific">Candidatus Lloydbacteria bacterium RIFCSPHIGHO2_01_FULL_49_22</name>
    <dbReference type="NCBI Taxonomy" id="1798658"/>
    <lineage>
        <taxon>Bacteria</taxon>
        <taxon>Candidatus Lloydiibacteriota</taxon>
    </lineage>
</organism>
<dbReference type="InterPro" id="IPR002300">
    <property type="entry name" value="aa-tRNA-synth_Ia"/>
</dbReference>
<dbReference type="Pfam" id="PF13603">
    <property type="entry name" value="tRNA-synt_1_2"/>
    <property type="match status" value="1"/>
</dbReference>
<dbReference type="GO" id="GO:0002161">
    <property type="term" value="F:aminoacyl-tRNA deacylase activity"/>
    <property type="evidence" value="ECO:0007669"/>
    <property type="project" value="InterPro"/>
</dbReference>
<keyword evidence="5 8" id="KW-0648">Protein biosynthesis</keyword>
<reference evidence="14 15" key="1">
    <citation type="journal article" date="2016" name="Nat. Commun.">
        <title>Thousands of microbial genomes shed light on interconnected biogeochemical processes in an aquifer system.</title>
        <authorList>
            <person name="Anantharaman K."/>
            <person name="Brown C.T."/>
            <person name="Hug L.A."/>
            <person name="Sharon I."/>
            <person name="Castelle C.J."/>
            <person name="Probst A.J."/>
            <person name="Thomas B.C."/>
            <person name="Singh A."/>
            <person name="Wilkins M.J."/>
            <person name="Karaoz U."/>
            <person name="Brodie E.L."/>
            <person name="Williams K.H."/>
            <person name="Hubbard S.S."/>
            <person name="Banfield J.F."/>
        </authorList>
    </citation>
    <scope>NUCLEOTIDE SEQUENCE [LARGE SCALE GENOMIC DNA]</scope>
</reference>
<comment type="caution">
    <text evidence="14">The sequence shown here is derived from an EMBL/GenBank/DDBJ whole genome shotgun (WGS) entry which is preliminary data.</text>
</comment>
<dbReference type="SUPFAM" id="SSF52374">
    <property type="entry name" value="Nucleotidylyl transferase"/>
    <property type="match status" value="1"/>
</dbReference>
<evidence type="ECO:0000259" key="13">
    <source>
        <dbReference type="Pfam" id="PF13603"/>
    </source>
</evidence>
<evidence type="ECO:0000256" key="8">
    <source>
        <dbReference type="HAMAP-Rule" id="MF_00049"/>
    </source>
</evidence>
<dbReference type="CDD" id="cd07958">
    <property type="entry name" value="Anticodon_Ia_Leu_BEm"/>
    <property type="match status" value="1"/>
</dbReference>
<dbReference type="Gene3D" id="3.40.50.620">
    <property type="entry name" value="HUPs"/>
    <property type="match status" value="2"/>
</dbReference>
<dbReference type="InterPro" id="IPR009080">
    <property type="entry name" value="tRNAsynth_Ia_anticodon-bd"/>
</dbReference>
<keyword evidence="3 8" id="KW-0547">Nucleotide-binding</keyword>
<evidence type="ECO:0000256" key="3">
    <source>
        <dbReference type="ARBA" id="ARBA00022741"/>
    </source>
</evidence>
<dbReference type="InterPro" id="IPR014729">
    <property type="entry name" value="Rossmann-like_a/b/a_fold"/>
</dbReference>
<dbReference type="InterPro" id="IPR002302">
    <property type="entry name" value="Leu-tRNA-ligase"/>
</dbReference>
<feature type="domain" description="Methionyl/Valyl/Leucyl/Isoleucyl-tRNA synthetase anticodon-binding" evidence="11">
    <location>
        <begin position="676"/>
        <end position="788"/>
    </location>
</feature>
<dbReference type="Gene3D" id="1.10.730.10">
    <property type="entry name" value="Isoleucyl-tRNA Synthetase, Domain 1"/>
    <property type="match status" value="1"/>
</dbReference>
<dbReference type="SUPFAM" id="SSF47323">
    <property type="entry name" value="Anticodon-binding domain of a subclass of class I aminoacyl-tRNA synthetases"/>
    <property type="match status" value="1"/>
</dbReference>
<comment type="subcellular location">
    <subcellularLocation>
        <location evidence="8">Cytoplasm</location>
    </subcellularLocation>
</comment>
<evidence type="ECO:0000259" key="11">
    <source>
        <dbReference type="Pfam" id="PF08264"/>
    </source>
</evidence>
<dbReference type="GO" id="GO:0005524">
    <property type="term" value="F:ATP binding"/>
    <property type="evidence" value="ECO:0007669"/>
    <property type="project" value="UniProtKB-UniRule"/>
</dbReference>
<dbReference type="FunFam" id="3.40.50.620:FF:000077">
    <property type="entry name" value="Leucine--tRNA ligase"/>
    <property type="match status" value="1"/>
</dbReference>
<feature type="domain" description="Methionyl/Leucyl tRNA synthetase" evidence="12">
    <location>
        <begin position="39"/>
        <end position="181"/>
    </location>
</feature>